<accession>A0A481Z6F1</accession>
<gene>
    <name evidence="1" type="ORF">LCPAC102_02140</name>
</gene>
<organism evidence="1">
    <name type="scientific">Pithovirus LCPAC102</name>
    <dbReference type="NCBI Taxonomy" id="2506587"/>
    <lineage>
        <taxon>Viruses</taxon>
        <taxon>Pithoviruses</taxon>
    </lineage>
</organism>
<name>A0A481Z6F1_9VIRU</name>
<proteinExistence type="predicted"/>
<evidence type="ECO:0008006" key="2">
    <source>
        <dbReference type="Google" id="ProtNLM"/>
    </source>
</evidence>
<protein>
    <recommendedName>
        <fullName evidence="2">Ankyrin repeat protein</fullName>
    </recommendedName>
</protein>
<sequence>MVELKKILPTWMGANQAVANGHIIILEWLAKRNIYPTIISAEYATYRGNLEGIKWLYDNGYDISPEVFNLADKLNKMDIAD</sequence>
<evidence type="ECO:0000313" key="1">
    <source>
        <dbReference type="EMBL" id="QBK90301.1"/>
    </source>
</evidence>
<dbReference type="EMBL" id="MK500474">
    <property type="protein sequence ID" value="QBK90301.1"/>
    <property type="molecule type" value="Genomic_DNA"/>
</dbReference>
<reference evidence="1" key="1">
    <citation type="journal article" date="2019" name="MBio">
        <title>Virus Genomes from Deep Sea Sediments Expand the Ocean Megavirome and Support Independent Origins of Viral Gigantism.</title>
        <authorList>
            <person name="Backstrom D."/>
            <person name="Yutin N."/>
            <person name="Jorgensen S.L."/>
            <person name="Dharamshi J."/>
            <person name="Homa F."/>
            <person name="Zaremba-Niedwiedzka K."/>
            <person name="Spang A."/>
            <person name="Wolf Y.I."/>
            <person name="Koonin E.V."/>
            <person name="Ettema T.J."/>
        </authorList>
    </citation>
    <scope>NUCLEOTIDE SEQUENCE</scope>
</reference>